<dbReference type="KEGG" id="dosa:Os06g0717700"/>
<organism evidence="2 3">
    <name type="scientific">Oryza sativa subsp. japonica</name>
    <name type="common">Rice</name>
    <dbReference type="NCBI Taxonomy" id="39947"/>
    <lineage>
        <taxon>Eukaryota</taxon>
        <taxon>Viridiplantae</taxon>
        <taxon>Streptophyta</taxon>
        <taxon>Embryophyta</taxon>
        <taxon>Tracheophyta</taxon>
        <taxon>Spermatophyta</taxon>
        <taxon>Magnoliopsida</taxon>
        <taxon>Liliopsida</taxon>
        <taxon>Poales</taxon>
        <taxon>Poaceae</taxon>
        <taxon>BOP clade</taxon>
        <taxon>Oryzoideae</taxon>
        <taxon>Oryzeae</taxon>
        <taxon>Oryzinae</taxon>
        <taxon>Oryza</taxon>
        <taxon>Oryza sativa</taxon>
    </lineage>
</organism>
<feature type="compositionally biased region" description="Basic residues" evidence="1">
    <location>
        <begin position="39"/>
        <end position="50"/>
    </location>
</feature>
<reference evidence="2 3" key="1">
    <citation type="journal article" date="2005" name="Nature">
        <title>The map-based sequence of the rice genome.</title>
        <authorList>
            <consortium name="International rice genome sequencing project (IRGSP)"/>
            <person name="Matsumoto T."/>
            <person name="Wu J."/>
            <person name="Kanamori H."/>
            <person name="Katayose Y."/>
            <person name="Fujisawa M."/>
            <person name="Namiki N."/>
            <person name="Mizuno H."/>
            <person name="Yamamoto K."/>
            <person name="Antonio B.A."/>
            <person name="Baba T."/>
            <person name="Sakata K."/>
            <person name="Nagamura Y."/>
            <person name="Aoki H."/>
            <person name="Arikawa K."/>
            <person name="Arita K."/>
            <person name="Bito T."/>
            <person name="Chiden Y."/>
            <person name="Fujitsuka N."/>
            <person name="Fukunaka R."/>
            <person name="Hamada M."/>
            <person name="Harada C."/>
            <person name="Hayashi A."/>
            <person name="Hijishita S."/>
            <person name="Honda M."/>
            <person name="Hosokawa S."/>
            <person name="Ichikawa Y."/>
            <person name="Idonuma A."/>
            <person name="Iijima M."/>
            <person name="Ikeda M."/>
            <person name="Ikeno M."/>
            <person name="Ito K."/>
            <person name="Ito S."/>
            <person name="Ito T."/>
            <person name="Ito Y."/>
            <person name="Ito Y."/>
            <person name="Iwabuchi A."/>
            <person name="Kamiya K."/>
            <person name="Karasawa W."/>
            <person name="Kurita K."/>
            <person name="Katagiri S."/>
            <person name="Kikuta A."/>
            <person name="Kobayashi H."/>
            <person name="Kobayashi N."/>
            <person name="Machita K."/>
            <person name="Maehara T."/>
            <person name="Masukawa M."/>
            <person name="Mizubayashi T."/>
            <person name="Mukai Y."/>
            <person name="Nagasaki H."/>
            <person name="Nagata Y."/>
            <person name="Naito S."/>
            <person name="Nakashima M."/>
            <person name="Nakama Y."/>
            <person name="Nakamichi Y."/>
            <person name="Nakamura M."/>
            <person name="Meguro A."/>
            <person name="Negishi M."/>
            <person name="Ohta I."/>
            <person name="Ohta T."/>
            <person name="Okamoto M."/>
            <person name="Ono N."/>
            <person name="Saji S."/>
            <person name="Sakaguchi M."/>
            <person name="Sakai K."/>
            <person name="Shibata M."/>
            <person name="Shimokawa T."/>
            <person name="Song J."/>
            <person name="Takazaki Y."/>
            <person name="Terasawa K."/>
            <person name="Tsugane M."/>
            <person name="Tsuji K."/>
            <person name="Ueda S."/>
            <person name="Waki K."/>
            <person name="Yamagata H."/>
            <person name="Yamamoto M."/>
            <person name="Yamamoto S."/>
            <person name="Yamane H."/>
            <person name="Yoshiki S."/>
            <person name="Yoshihara R."/>
            <person name="Yukawa K."/>
            <person name="Zhong H."/>
            <person name="Yano M."/>
            <person name="Yuan Q."/>
            <person name="Ouyang S."/>
            <person name="Liu J."/>
            <person name="Jones K.M."/>
            <person name="Gansberger K."/>
            <person name="Moffat K."/>
            <person name="Hill J."/>
            <person name="Bera J."/>
            <person name="Fadrosh D."/>
            <person name="Jin S."/>
            <person name="Johri S."/>
            <person name="Kim M."/>
            <person name="Overton L."/>
            <person name="Reardon M."/>
            <person name="Tsitrin T."/>
            <person name="Vuong H."/>
            <person name="Weaver B."/>
            <person name="Ciecko A."/>
            <person name="Tallon L."/>
            <person name="Jackson J."/>
            <person name="Pai G."/>
            <person name="Aken S.V."/>
            <person name="Utterback T."/>
            <person name="Reidmuller S."/>
            <person name="Feldblyum T."/>
            <person name="Hsiao J."/>
            <person name="Zismann V."/>
            <person name="Iobst S."/>
            <person name="de Vazeille A.R."/>
            <person name="Buell C.R."/>
            <person name="Ying K."/>
            <person name="Li Y."/>
            <person name="Lu T."/>
            <person name="Huang Y."/>
            <person name="Zhao Q."/>
            <person name="Feng Q."/>
            <person name="Zhang L."/>
            <person name="Zhu J."/>
            <person name="Weng Q."/>
            <person name="Mu J."/>
            <person name="Lu Y."/>
            <person name="Fan D."/>
            <person name="Liu Y."/>
            <person name="Guan J."/>
            <person name="Zhang Y."/>
            <person name="Yu S."/>
            <person name="Liu X."/>
            <person name="Zhang Y."/>
            <person name="Hong G."/>
            <person name="Han B."/>
            <person name="Choisne N."/>
            <person name="Demange N."/>
            <person name="Orjeda G."/>
            <person name="Samain S."/>
            <person name="Cattolico L."/>
            <person name="Pelletier E."/>
            <person name="Couloux A."/>
            <person name="Segurens B."/>
            <person name="Wincker P."/>
            <person name="D'Hont A."/>
            <person name="Scarpelli C."/>
            <person name="Weissenbach J."/>
            <person name="Salanoubat M."/>
            <person name="Quetier F."/>
            <person name="Yu Y."/>
            <person name="Kim H.R."/>
            <person name="Rambo T."/>
            <person name="Currie J."/>
            <person name="Collura K."/>
            <person name="Luo M."/>
            <person name="Yang T."/>
            <person name="Ammiraju J.S.S."/>
            <person name="Engler F."/>
            <person name="Soderlund C."/>
            <person name="Wing R.A."/>
            <person name="Palmer L.E."/>
            <person name="de la Bastide M."/>
            <person name="Spiegel L."/>
            <person name="Nascimento L."/>
            <person name="Zutavern T."/>
            <person name="O'Shaughnessy A."/>
            <person name="Dike S."/>
            <person name="Dedhia N."/>
            <person name="Preston R."/>
            <person name="Balija V."/>
            <person name="McCombie W.R."/>
            <person name="Chow T."/>
            <person name="Chen H."/>
            <person name="Chung M."/>
            <person name="Chen C."/>
            <person name="Shaw J."/>
            <person name="Wu H."/>
            <person name="Hsiao K."/>
            <person name="Chao Y."/>
            <person name="Chu M."/>
            <person name="Cheng C."/>
            <person name="Hour A."/>
            <person name="Lee P."/>
            <person name="Lin S."/>
            <person name="Lin Y."/>
            <person name="Liou J."/>
            <person name="Liu S."/>
            <person name="Hsing Y."/>
            <person name="Raghuvanshi S."/>
            <person name="Mohanty A."/>
            <person name="Bharti A.K."/>
            <person name="Gaur A."/>
            <person name="Gupta V."/>
            <person name="Kumar D."/>
            <person name="Ravi V."/>
            <person name="Vij S."/>
            <person name="Kapur A."/>
            <person name="Khurana P."/>
            <person name="Khurana P."/>
            <person name="Khurana J.P."/>
            <person name="Tyagi A.K."/>
            <person name="Gaikwad K."/>
            <person name="Singh A."/>
            <person name="Dalal V."/>
            <person name="Srivastava S."/>
            <person name="Dixit A."/>
            <person name="Pal A.K."/>
            <person name="Ghazi I.A."/>
            <person name="Yadav M."/>
            <person name="Pandit A."/>
            <person name="Bhargava A."/>
            <person name="Sureshbabu K."/>
            <person name="Batra K."/>
            <person name="Sharma T.R."/>
            <person name="Mohapatra T."/>
            <person name="Singh N.K."/>
            <person name="Messing J."/>
            <person name="Nelson A.B."/>
            <person name="Fuks G."/>
            <person name="Kavchok S."/>
            <person name="Keizer G."/>
            <person name="Linton E."/>
            <person name="Llaca V."/>
            <person name="Song R."/>
            <person name="Tanyolac B."/>
            <person name="Young S."/>
            <person name="Ho-Il K."/>
            <person name="Hahn J.H."/>
            <person name="Sangsakoo G."/>
            <person name="Vanavichit A."/>
            <person name="de Mattos Luiz.A.T."/>
            <person name="Zimmer P.D."/>
            <person name="Malone G."/>
            <person name="Dellagostin O."/>
            <person name="de Oliveira A.C."/>
            <person name="Bevan M."/>
            <person name="Bancroft I."/>
            <person name="Minx P."/>
            <person name="Cordum H."/>
            <person name="Wilson R."/>
            <person name="Cheng Z."/>
            <person name="Jin W."/>
            <person name="Jiang J."/>
            <person name="Leong S.A."/>
            <person name="Iwama H."/>
            <person name="Gojobori T."/>
            <person name="Itoh T."/>
            <person name="Niimura Y."/>
            <person name="Fujii Y."/>
            <person name="Habara T."/>
            <person name="Sakai H."/>
            <person name="Sato Y."/>
            <person name="Wilson G."/>
            <person name="Kumar K."/>
            <person name="McCouch S."/>
            <person name="Juretic N."/>
            <person name="Hoen D."/>
            <person name="Wright S."/>
            <person name="Bruskiewich R."/>
            <person name="Bureau T."/>
            <person name="Miyao A."/>
            <person name="Hirochika H."/>
            <person name="Nishikawa T."/>
            <person name="Kadowaki K."/>
            <person name="Sugiura M."/>
            <person name="Burr B."/>
            <person name="Sasaki T."/>
        </authorList>
    </citation>
    <scope>NUCLEOTIDE SEQUENCE [LARGE SCALE GENOMIC DNA]</scope>
    <source>
        <strain evidence="3">cv. Nipponbare</strain>
    </source>
</reference>
<dbReference type="EMBL" id="AP008212">
    <property type="protein sequence ID" value="BAF20510.1"/>
    <property type="molecule type" value="Genomic_DNA"/>
</dbReference>
<feature type="compositionally biased region" description="Polar residues" evidence="1">
    <location>
        <begin position="1"/>
        <end position="34"/>
    </location>
</feature>
<evidence type="ECO:0000313" key="2">
    <source>
        <dbReference type="EMBL" id="BAF20510.1"/>
    </source>
</evidence>
<dbReference type="Gramene" id="Os06t0717700-01">
    <property type="protein sequence ID" value="Os06t0717700-01"/>
    <property type="gene ID" value="Os06g0717700"/>
</dbReference>
<evidence type="ECO:0000256" key="1">
    <source>
        <dbReference type="SAM" id="MobiDB-lite"/>
    </source>
</evidence>
<accession>A0A0P0X172</accession>
<proteinExistence type="predicted"/>
<feature type="region of interest" description="Disordered" evidence="1">
    <location>
        <begin position="1"/>
        <end position="56"/>
    </location>
</feature>
<sequence length="115" mass="13150">MSVFFSKNSNTDGQLDRSTQQESRAASSSFCYNYSSDHHGRRRRRSHSFLRHNGQDPCLINQPSMHGTWNTCQQSGKLLTFSPVWKSCSSKRSQMFQNSQDSVISENSCKDLAHQ</sequence>
<gene>
    <name evidence="2" type="ordered locus">Os06g0717700</name>
</gene>
<feature type="region of interest" description="Disordered" evidence="1">
    <location>
        <begin position="94"/>
        <end position="115"/>
    </location>
</feature>
<dbReference type="AlphaFoldDB" id="A0A0P0X172"/>
<protein>
    <submittedName>
        <fullName evidence="2">Os06g0717700 protein</fullName>
    </submittedName>
</protein>
<reference evidence="3" key="2">
    <citation type="journal article" date="2008" name="Nucleic Acids Res.">
        <title>The rice annotation project database (RAP-DB): 2008 update.</title>
        <authorList>
            <consortium name="The rice annotation project (RAP)"/>
        </authorList>
    </citation>
    <scope>GENOME REANNOTATION</scope>
    <source>
        <strain evidence="3">cv. Nipponbare</strain>
    </source>
</reference>
<dbReference type="Proteomes" id="UP000000763">
    <property type="component" value="Chromosome 6"/>
</dbReference>
<feature type="compositionally biased region" description="Polar residues" evidence="1">
    <location>
        <begin position="94"/>
        <end position="107"/>
    </location>
</feature>
<evidence type="ECO:0000313" key="3">
    <source>
        <dbReference type="Proteomes" id="UP000000763"/>
    </source>
</evidence>
<name>A0A0P0X172_ORYSJ</name>